<evidence type="ECO:0000313" key="2">
    <source>
        <dbReference type="Proteomes" id="UP000636960"/>
    </source>
</evidence>
<keyword evidence="2" id="KW-1185">Reference proteome</keyword>
<dbReference type="RefSeq" id="WP_203791001.1">
    <property type="nucleotide sequence ID" value="NZ_BOMV01000116.1"/>
</dbReference>
<evidence type="ECO:0000313" key="1">
    <source>
        <dbReference type="EMBL" id="GIF02008.1"/>
    </source>
</evidence>
<dbReference type="Proteomes" id="UP000636960">
    <property type="component" value="Unassembled WGS sequence"/>
</dbReference>
<dbReference type="EMBL" id="BOMV01000116">
    <property type="protein sequence ID" value="GIF02008.1"/>
    <property type="molecule type" value="Genomic_DNA"/>
</dbReference>
<proteinExistence type="predicted"/>
<dbReference type="AlphaFoldDB" id="A0A919N2U8"/>
<accession>A0A919N2U8</accession>
<name>A0A919N2U8_9ACTN</name>
<reference evidence="1" key="1">
    <citation type="submission" date="2021-01" db="EMBL/GenBank/DDBJ databases">
        <title>Whole genome shotgun sequence of Actinoplanes rishiriensis NBRC 108556.</title>
        <authorList>
            <person name="Komaki H."/>
            <person name="Tamura T."/>
        </authorList>
    </citation>
    <scope>NUCLEOTIDE SEQUENCE</scope>
    <source>
        <strain evidence="1">NBRC 108556</strain>
    </source>
</reference>
<sequence>MSETDDAKLTITWSHTDTYRRSLPVSAVADVTGLAVEELLADPSLLSGAANPATAELLKAAHNAASWLPPTEVEIIDSQTNDQTNLLDLLDRARRAIRAEVEAGSTAGRAFAALMAGLRREGLID</sequence>
<gene>
    <name evidence="1" type="ORF">Ari01nite_94720</name>
</gene>
<comment type="caution">
    <text evidence="1">The sequence shown here is derived from an EMBL/GenBank/DDBJ whole genome shotgun (WGS) entry which is preliminary data.</text>
</comment>
<protein>
    <submittedName>
        <fullName evidence="1">Uncharacterized protein</fullName>
    </submittedName>
</protein>
<organism evidence="1 2">
    <name type="scientific">Paractinoplanes rishiriensis</name>
    <dbReference type="NCBI Taxonomy" id="1050105"/>
    <lineage>
        <taxon>Bacteria</taxon>
        <taxon>Bacillati</taxon>
        <taxon>Actinomycetota</taxon>
        <taxon>Actinomycetes</taxon>
        <taxon>Micromonosporales</taxon>
        <taxon>Micromonosporaceae</taxon>
        <taxon>Paractinoplanes</taxon>
    </lineage>
</organism>